<evidence type="ECO:0000256" key="3">
    <source>
        <dbReference type="ARBA" id="ARBA00022553"/>
    </source>
</evidence>
<dbReference type="InterPro" id="IPR036097">
    <property type="entry name" value="HisK_dim/P_sf"/>
</dbReference>
<feature type="region of interest" description="Disordered" evidence="7">
    <location>
        <begin position="1083"/>
        <end position="1112"/>
    </location>
</feature>
<evidence type="ECO:0000313" key="10">
    <source>
        <dbReference type="EMBL" id="ROT35569.1"/>
    </source>
</evidence>
<keyword evidence="5" id="KW-0418">Kinase</keyword>
<feature type="region of interest" description="Disordered" evidence="7">
    <location>
        <begin position="469"/>
        <end position="504"/>
    </location>
</feature>
<feature type="region of interest" description="Disordered" evidence="7">
    <location>
        <begin position="1289"/>
        <end position="1321"/>
    </location>
</feature>
<dbReference type="SMART" id="SM00387">
    <property type="entry name" value="HATPase_c"/>
    <property type="match status" value="1"/>
</dbReference>
<evidence type="ECO:0000256" key="4">
    <source>
        <dbReference type="ARBA" id="ARBA00022679"/>
    </source>
</evidence>
<dbReference type="EMBL" id="ML119061">
    <property type="protein sequence ID" value="ROT35569.1"/>
    <property type="molecule type" value="Genomic_DNA"/>
</dbReference>
<dbReference type="Gene3D" id="3.40.50.2300">
    <property type="match status" value="1"/>
</dbReference>
<organism evidence="10 11">
    <name type="scientific">Sodiomyces alkalinus (strain CBS 110278 / VKM F-3762 / F11)</name>
    <name type="common">Alkaliphilic filamentous fungus</name>
    <dbReference type="NCBI Taxonomy" id="1314773"/>
    <lineage>
        <taxon>Eukaryota</taxon>
        <taxon>Fungi</taxon>
        <taxon>Dikarya</taxon>
        <taxon>Ascomycota</taxon>
        <taxon>Pezizomycotina</taxon>
        <taxon>Sordariomycetes</taxon>
        <taxon>Hypocreomycetidae</taxon>
        <taxon>Glomerellales</taxon>
        <taxon>Plectosphaerellaceae</taxon>
        <taxon>Sodiomyces</taxon>
    </lineage>
</organism>
<feature type="modified residue" description="4-aspartylphosphate" evidence="6">
    <location>
        <position position="1216"/>
    </location>
</feature>
<feature type="compositionally biased region" description="Basic and acidic residues" evidence="7">
    <location>
        <begin position="1289"/>
        <end position="1301"/>
    </location>
</feature>
<reference evidence="10 11" key="1">
    <citation type="journal article" date="2018" name="Mol. Ecol.">
        <title>The obligate alkalophilic soda-lake fungus Sodiomyces alkalinus has shifted to a protein diet.</title>
        <authorList>
            <person name="Grum-Grzhimaylo A.A."/>
            <person name="Falkoski D.L."/>
            <person name="van den Heuvel J."/>
            <person name="Valero-Jimenez C.A."/>
            <person name="Min B."/>
            <person name="Choi I.G."/>
            <person name="Lipzen A."/>
            <person name="Daum C.G."/>
            <person name="Aanen D.K."/>
            <person name="Tsang A."/>
            <person name="Henrissat B."/>
            <person name="Bilanenko E.N."/>
            <person name="de Vries R.P."/>
            <person name="van Kan J.A.L."/>
            <person name="Grigoriev I.V."/>
            <person name="Debets A.J.M."/>
        </authorList>
    </citation>
    <scope>NUCLEOTIDE SEQUENCE [LARGE SCALE GENOMIC DNA]</scope>
    <source>
        <strain evidence="10 11">F11</strain>
    </source>
</reference>
<feature type="compositionally biased region" description="Polar residues" evidence="7">
    <location>
        <begin position="308"/>
        <end position="332"/>
    </location>
</feature>
<dbReference type="Pfam" id="PF02518">
    <property type="entry name" value="HATPase_c"/>
    <property type="match status" value="1"/>
</dbReference>
<evidence type="ECO:0000256" key="5">
    <source>
        <dbReference type="ARBA" id="ARBA00022777"/>
    </source>
</evidence>
<dbReference type="CDD" id="cd00082">
    <property type="entry name" value="HisKA"/>
    <property type="match status" value="1"/>
</dbReference>
<feature type="region of interest" description="Disordered" evidence="7">
    <location>
        <begin position="389"/>
        <end position="414"/>
    </location>
</feature>
<dbReference type="PANTHER" id="PTHR43047">
    <property type="entry name" value="TWO-COMPONENT HISTIDINE PROTEIN KINASE"/>
    <property type="match status" value="1"/>
</dbReference>
<dbReference type="PROSITE" id="PS50110">
    <property type="entry name" value="RESPONSE_REGULATORY"/>
    <property type="match status" value="1"/>
</dbReference>
<dbReference type="InterPro" id="IPR011006">
    <property type="entry name" value="CheY-like_superfamily"/>
</dbReference>
<gene>
    <name evidence="10" type="ORF">SODALDRAFT_337519</name>
</gene>
<keyword evidence="3 6" id="KW-0597">Phosphoprotein</keyword>
<dbReference type="InterPro" id="IPR029016">
    <property type="entry name" value="GAF-like_dom_sf"/>
</dbReference>
<evidence type="ECO:0000313" key="11">
    <source>
        <dbReference type="Proteomes" id="UP000272025"/>
    </source>
</evidence>
<dbReference type="OrthoDB" id="303614at2759"/>
<dbReference type="InterPro" id="IPR005467">
    <property type="entry name" value="His_kinase_dom"/>
</dbReference>
<dbReference type="PANTHER" id="PTHR43047:SF72">
    <property type="entry name" value="OSMOSENSING HISTIDINE PROTEIN KINASE SLN1"/>
    <property type="match status" value="1"/>
</dbReference>
<dbReference type="SMART" id="SM00388">
    <property type="entry name" value="HisKA"/>
    <property type="match status" value="1"/>
</dbReference>
<dbReference type="STRING" id="1314773.A0A3N2PM65"/>
<comment type="catalytic activity">
    <reaction evidence="1">
        <text>ATP + protein L-histidine = ADP + protein N-phospho-L-histidine.</text>
        <dbReference type="EC" id="2.7.13.3"/>
    </reaction>
</comment>
<dbReference type="CDD" id="cd17546">
    <property type="entry name" value="REC_hyHK_CKI1_RcsC-like"/>
    <property type="match status" value="1"/>
</dbReference>
<feature type="compositionally biased region" description="Polar residues" evidence="7">
    <location>
        <begin position="1099"/>
        <end position="1109"/>
    </location>
</feature>
<protein>
    <recommendedName>
        <fullName evidence="2">histidine kinase</fullName>
        <ecNumber evidence="2">2.7.13.3</ecNumber>
    </recommendedName>
</protein>
<dbReference type="InterPro" id="IPR003594">
    <property type="entry name" value="HATPase_dom"/>
</dbReference>
<feature type="domain" description="Response regulatory" evidence="9">
    <location>
        <begin position="1165"/>
        <end position="1286"/>
    </location>
</feature>
<dbReference type="Gene3D" id="3.30.450.40">
    <property type="match status" value="1"/>
</dbReference>
<feature type="domain" description="Histidine kinase" evidence="8">
    <location>
        <begin position="584"/>
        <end position="870"/>
    </location>
</feature>
<keyword evidence="11" id="KW-1185">Reference proteome</keyword>
<dbReference type="InterPro" id="IPR004358">
    <property type="entry name" value="Sig_transdc_His_kin-like_C"/>
</dbReference>
<dbReference type="RefSeq" id="XP_028463375.1">
    <property type="nucleotide sequence ID" value="XM_028612700.1"/>
</dbReference>
<dbReference type="SUPFAM" id="SSF55781">
    <property type="entry name" value="GAF domain-like"/>
    <property type="match status" value="1"/>
</dbReference>
<evidence type="ECO:0000256" key="1">
    <source>
        <dbReference type="ARBA" id="ARBA00000085"/>
    </source>
</evidence>
<feature type="region of interest" description="Disordered" evidence="7">
    <location>
        <begin position="1127"/>
        <end position="1164"/>
    </location>
</feature>
<dbReference type="Proteomes" id="UP000272025">
    <property type="component" value="Unassembled WGS sequence"/>
</dbReference>
<dbReference type="PRINTS" id="PR00344">
    <property type="entry name" value="BCTRLSENSOR"/>
</dbReference>
<keyword evidence="4" id="KW-0808">Transferase</keyword>
<dbReference type="GO" id="GO:0005886">
    <property type="term" value="C:plasma membrane"/>
    <property type="evidence" value="ECO:0007669"/>
    <property type="project" value="TreeGrafter"/>
</dbReference>
<sequence length="1321" mass="143591">MHQNFEGARERETLKYQHAFPVPTAVVNDPTAPVPRDAVASCADSALTAFAQLASLRLNTTRALISLFDREHQYVVAEATQSIPLSPGIQYPEEGRNHLWLCGAAVPRSYGICEHVLLGVTGGPDTPGSFVQPPNGDLHVSVIPNLAEDTRFADRPYIRDAPHYRFYAGVPIRSPKGLNIGVLSLFDVTPRAAGLDSAALQLIVDVSQTVMGYLESRRVNDSYLRSERMVLGLGNFIQGKDEPSTWWPKKKKLHPAHCNAHLNGDRDASASPTHTVSVTEDGVQVQPRNRPESPLRPIATVKDAPPASQKSESTESVDTVPSTGASASTNRSPKPPVDPHQTEMVKILTTAADIVRECLDVEGTIFLDASVGSFGRLVESAHLTTHVDSVDDLTSSSEDSSSSQIHNRQDEQPCKVFAVSRRDKSVTLDGDKPVNNSVMMTERPLAKLLRRYPNGRIFSFDEAGAWYSGESSSGDDATEPEDKGENGGPRPSKGRRSPHSRRGEAKIIGKLFPGARSVALFPLWDPFRDKWHAGGFIWSKTPTRILTTDADLPYLRAFGMITMAEISKLDAMVADKAKTDILGSLSHELRSPLHGVVAAAELLHDTQLDVFQMDTLLDTIDHLLAYSKVNNFLSSSRTQRKKVKTVRGLSKEAEASIESGMVTLVSDIALDVLAEEVIESVFIGHSFQHTVASQLARHGAKGPMTSPRERLDAIYLADTGSTQTSVSEELPQDHGVVQVIVDIDPNPYWWFRTQPGAIRRIIMNLFGNALKYTSRGHVKITLRQEDMAQKGANPNSMVVLTVADSGKGIGEDFLRNKLFTPFSQEDHLAPGTGLGLSLVRQIVVSLNGSISVKSHVGQGTSVTVSIPLAFAQKQQDSRENHSQKRSLDCRTIPPLRASAIGFSDVPVKSSVAGESSVPPLESLPLKWCNITLCELRTLEDGLVATDVGLAIYSETAYRRLDKTTLDRHPVPAVVVCQSAVNAMKVDPSPWSGRNSAFEFVHQPHTPRKFGKAVVSVLNRWRELQATRMPAKPTPSSASMDTNIVSTIADGLSGICIVASPGKASLEAMIPPEVVKTMPEGIRRLGSVDDDSDFTSVTSPGISSDLTSPTDVDIHDDEQTLSLGAQAMASSGKHTAHDGNKTGGQQANGYPVDDDSEKKTGGRRSHFLVVDDNPINLKLLSTFMKRLRREHCTATNGLEALETFTGSPDKFCCILMDINMPVMDGLESTRKIRHFERSRQLPPVTVIAITGLGSQSDREEAFASGLDLFLTRPVRMGELFAILKERGLGDQDSEGRMNKETNADTDTGTDTTTTKATTATAT</sequence>
<dbReference type="GO" id="GO:0009927">
    <property type="term" value="F:histidine phosphotransfer kinase activity"/>
    <property type="evidence" value="ECO:0007669"/>
    <property type="project" value="TreeGrafter"/>
</dbReference>
<dbReference type="Gene3D" id="3.30.565.10">
    <property type="entry name" value="Histidine kinase-like ATPase, C-terminal domain"/>
    <property type="match status" value="1"/>
</dbReference>
<dbReference type="InterPro" id="IPR036890">
    <property type="entry name" value="HATPase_C_sf"/>
</dbReference>
<feature type="compositionally biased region" description="Low complexity" evidence="7">
    <location>
        <begin position="392"/>
        <end position="403"/>
    </location>
</feature>
<dbReference type="EC" id="2.7.13.3" evidence="2"/>
<dbReference type="InterPro" id="IPR003661">
    <property type="entry name" value="HisK_dim/P_dom"/>
</dbReference>
<dbReference type="GO" id="GO:0000155">
    <property type="term" value="F:phosphorelay sensor kinase activity"/>
    <property type="evidence" value="ECO:0007669"/>
    <property type="project" value="InterPro"/>
</dbReference>
<evidence type="ECO:0000259" key="9">
    <source>
        <dbReference type="PROSITE" id="PS50110"/>
    </source>
</evidence>
<evidence type="ECO:0000256" key="2">
    <source>
        <dbReference type="ARBA" id="ARBA00012438"/>
    </source>
</evidence>
<dbReference type="SUPFAM" id="SSF55874">
    <property type="entry name" value="ATPase domain of HSP90 chaperone/DNA topoisomerase II/histidine kinase"/>
    <property type="match status" value="1"/>
</dbReference>
<dbReference type="GeneID" id="39581178"/>
<dbReference type="SUPFAM" id="SSF47384">
    <property type="entry name" value="Homodimeric domain of signal transducing histidine kinase"/>
    <property type="match status" value="1"/>
</dbReference>
<dbReference type="InterPro" id="IPR001789">
    <property type="entry name" value="Sig_transdc_resp-reg_receiver"/>
</dbReference>
<proteinExistence type="predicted"/>
<dbReference type="SMART" id="SM00448">
    <property type="entry name" value="REC"/>
    <property type="match status" value="1"/>
</dbReference>
<feature type="compositionally biased region" description="Low complexity" evidence="7">
    <location>
        <begin position="1303"/>
        <end position="1321"/>
    </location>
</feature>
<dbReference type="PROSITE" id="PS50109">
    <property type="entry name" value="HIS_KIN"/>
    <property type="match status" value="1"/>
</dbReference>
<accession>A0A3N2PM65</accession>
<dbReference type="SUPFAM" id="SSF52172">
    <property type="entry name" value="CheY-like"/>
    <property type="match status" value="1"/>
</dbReference>
<dbReference type="Gene3D" id="1.10.287.130">
    <property type="match status" value="1"/>
</dbReference>
<name>A0A3N2PM65_SODAK</name>
<evidence type="ECO:0000256" key="7">
    <source>
        <dbReference type="SAM" id="MobiDB-lite"/>
    </source>
</evidence>
<feature type="region of interest" description="Disordered" evidence="7">
    <location>
        <begin position="257"/>
        <end position="340"/>
    </location>
</feature>
<evidence type="ECO:0000256" key="6">
    <source>
        <dbReference type="PROSITE-ProRule" id="PRU00169"/>
    </source>
</evidence>
<evidence type="ECO:0000259" key="8">
    <source>
        <dbReference type="PROSITE" id="PS50109"/>
    </source>
</evidence>
<dbReference type="Pfam" id="PF00072">
    <property type="entry name" value="Response_reg"/>
    <property type="match status" value="1"/>
</dbReference>